<dbReference type="FunCoup" id="A7THM9">
    <property type="interactions" value="242"/>
</dbReference>
<dbReference type="GeneID" id="5546469"/>
<evidence type="ECO:0000313" key="3">
    <source>
        <dbReference type="EMBL" id="EDO18195.1"/>
    </source>
</evidence>
<dbReference type="GO" id="GO:0000724">
    <property type="term" value="P:double-strand break repair via homologous recombination"/>
    <property type="evidence" value="ECO:0007669"/>
    <property type="project" value="TreeGrafter"/>
</dbReference>
<dbReference type="GO" id="GO:0003677">
    <property type="term" value="F:DNA binding"/>
    <property type="evidence" value="ECO:0007669"/>
    <property type="project" value="EnsemblFungi"/>
</dbReference>
<proteinExistence type="predicted"/>
<reference evidence="3 4" key="1">
    <citation type="journal article" date="2007" name="Proc. Natl. Acad. Sci. U.S.A.">
        <title>Independent sorting-out of thousands of duplicated gene pairs in two yeast species descended from a whole-genome duplication.</title>
        <authorList>
            <person name="Scannell D.R."/>
            <person name="Frank A.C."/>
            <person name="Conant G.C."/>
            <person name="Byrne K.P."/>
            <person name="Woolfit M."/>
            <person name="Wolfe K.H."/>
        </authorList>
    </citation>
    <scope>NUCLEOTIDE SEQUENCE [LARGE SCALE GENOMIC DNA]</scope>
    <source>
        <strain evidence="4">ATCC 22028 / DSM 70294 / BCRC 21397 / CBS 2163 / NBRC 10782 / NRRL Y-8283 / UCD 57-17</strain>
    </source>
</reference>
<dbReference type="GO" id="GO:0030896">
    <property type="term" value="C:checkpoint clamp complex"/>
    <property type="evidence" value="ECO:0007669"/>
    <property type="project" value="EnsemblFungi"/>
</dbReference>
<evidence type="ECO:0000256" key="2">
    <source>
        <dbReference type="ARBA" id="ARBA00023242"/>
    </source>
</evidence>
<dbReference type="PhylomeDB" id="A7THM9"/>
<dbReference type="PANTHER" id="PTHR12900">
    <property type="entry name" value="MITOTIC AND DNA DAMAGE CHECKPOINT PROTEIN HUS1"/>
    <property type="match status" value="1"/>
</dbReference>
<keyword evidence="2" id="KW-0539">Nucleus</keyword>
<evidence type="ECO:0000256" key="1">
    <source>
        <dbReference type="ARBA" id="ARBA00004123"/>
    </source>
</evidence>
<dbReference type="RefSeq" id="XP_001646053.1">
    <property type="nucleotide sequence ID" value="XM_001646003.1"/>
</dbReference>
<dbReference type="HOGENOM" id="CLU_597417_0_0_1"/>
<dbReference type="eggNOG" id="ENOG502RA7D">
    <property type="taxonomic scope" value="Eukaryota"/>
</dbReference>
<dbReference type="GO" id="GO:0044778">
    <property type="term" value="P:meiotic DNA integrity checkpoint signaling"/>
    <property type="evidence" value="ECO:0007669"/>
    <property type="project" value="TreeGrafter"/>
</dbReference>
<dbReference type="AlphaFoldDB" id="A7THM9"/>
<dbReference type="GO" id="GO:0031573">
    <property type="term" value="P:mitotic intra-S DNA damage checkpoint signaling"/>
    <property type="evidence" value="ECO:0007669"/>
    <property type="project" value="TreeGrafter"/>
</dbReference>
<evidence type="ECO:0000313" key="4">
    <source>
        <dbReference type="Proteomes" id="UP000000267"/>
    </source>
</evidence>
<dbReference type="GO" id="GO:0006289">
    <property type="term" value="P:nucleotide-excision repair"/>
    <property type="evidence" value="ECO:0007669"/>
    <property type="project" value="TreeGrafter"/>
</dbReference>
<dbReference type="InParanoid" id="A7THM9"/>
<dbReference type="GO" id="GO:0035861">
    <property type="term" value="C:site of double-strand break"/>
    <property type="evidence" value="ECO:0007669"/>
    <property type="project" value="TreeGrafter"/>
</dbReference>
<protein>
    <recommendedName>
        <fullName evidence="5">Checkpoint protein</fullName>
    </recommendedName>
</protein>
<dbReference type="GO" id="GO:0000722">
    <property type="term" value="P:telomere maintenance via recombination"/>
    <property type="evidence" value="ECO:0007669"/>
    <property type="project" value="EnsemblFungi"/>
</dbReference>
<dbReference type="STRING" id="436907.A7THM9"/>
<dbReference type="Gene3D" id="3.70.10.10">
    <property type="match status" value="1"/>
</dbReference>
<dbReference type="OMA" id="EPQVWCK"/>
<dbReference type="OrthoDB" id="419537at2759"/>
<dbReference type="GO" id="GO:0000781">
    <property type="term" value="C:chromosome, telomeric region"/>
    <property type="evidence" value="ECO:0007669"/>
    <property type="project" value="GOC"/>
</dbReference>
<comment type="subcellular location">
    <subcellularLocation>
        <location evidence="1">Nucleus</location>
    </subcellularLocation>
</comment>
<sequence>MRLKVVVAGYDSPVDYKLLKTTIATVGSLRERSILRFIDQRLIVISSPKSYAINRGNNILTADAGQMWCSIPKDAFQLYSVESAREQNCITMEYNCSSLLSAFKRYDKAMSQGSVSDMTIKLEAMPQWNKTSANDQNSGNSSGGRQFIHALKVTFEETVHINGAVSEIVNNTVNTNNKNGSKGDYTTNFVMSGSNKVIRHSFQVPICLLHKGQDAKLQEPVINNSKLVMYKLPSISEEFGNAFYSFIKRIERYSSVTNVRLRGKHKKESTDENKNAEFNLLITEDDWNVNLSWNGPLEIIDDSKEDEEDENNRDTVNSISDTIRSTNQVIENSMQIENSMTIENTIDQDVSLERNNGYIRTNNALGDVMTMVEKAEQENSSIHEVIIKVKDWKVCGKLYSVFEDVILSISHDESCIFYCSLDRDGYDDYEAEAEEGYEGKERGQIIYYMARSRPL</sequence>
<evidence type="ECO:0008006" key="5">
    <source>
        <dbReference type="Google" id="ProtNLM"/>
    </source>
</evidence>
<gene>
    <name evidence="3" type="ORF">Kpol_543p24</name>
</gene>
<dbReference type="Proteomes" id="UP000000267">
    <property type="component" value="Unassembled WGS sequence"/>
</dbReference>
<dbReference type="KEGG" id="vpo:Kpol_543p24"/>
<dbReference type="InterPro" id="IPR007150">
    <property type="entry name" value="HUS1/Mec3"/>
</dbReference>
<organism evidence="4">
    <name type="scientific">Vanderwaltozyma polyspora (strain ATCC 22028 / DSM 70294 / BCRC 21397 / CBS 2163 / NBRC 10782 / NRRL Y-8283 / UCD 57-17)</name>
    <name type="common">Kluyveromyces polysporus</name>
    <dbReference type="NCBI Taxonomy" id="436907"/>
    <lineage>
        <taxon>Eukaryota</taxon>
        <taxon>Fungi</taxon>
        <taxon>Dikarya</taxon>
        <taxon>Ascomycota</taxon>
        <taxon>Saccharomycotina</taxon>
        <taxon>Saccharomycetes</taxon>
        <taxon>Saccharomycetales</taxon>
        <taxon>Saccharomycetaceae</taxon>
        <taxon>Vanderwaltozyma</taxon>
    </lineage>
</organism>
<keyword evidence="4" id="KW-1185">Reference proteome</keyword>
<dbReference type="Pfam" id="PF04005">
    <property type="entry name" value="Hus1"/>
    <property type="match status" value="1"/>
</dbReference>
<dbReference type="GO" id="GO:0031509">
    <property type="term" value="P:subtelomeric heterochromatin formation"/>
    <property type="evidence" value="ECO:0007669"/>
    <property type="project" value="EnsemblFungi"/>
</dbReference>
<dbReference type="EMBL" id="DS480392">
    <property type="protein sequence ID" value="EDO18195.1"/>
    <property type="molecule type" value="Genomic_DNA"/>
</dbReference>
<dbReference type="PANTHER" id="PTHR12900:SF0">
    <property type="entry name" value="CHECKPOINT PROTEIN"/>
    <property type="match status" value="1"/>
</dbReference>
<dbReference type="GO" id="GO:0033314">
    <property type="term" value="P:mitotic DNA replication checkpoint signaling"/>
    <property type="evidence" value="ECO:0007669"/>
    <property type="project" value="TreeGrafter"/>
</dbReference>
<accession>A7THM9</accession>
<name>A7THM9_VANPO</name>